<name>A0ABM8RL19_9BURK</name>
<organism evidence="3 4">
    <name type="scientific">Paraburkholderia nemoris</name>
    <dbReference type="NCBI Taxonomy" id="2793076"/>
    <lineage>
        <taxon>Bacteria</taxon>
        <taxon>Pseudomonadati</taxon>
        <taxon>Pseudomonadota</taxon>
        <taxon>Betaproteobacteria</taxon>
        <taxon>Burkholderiales</taxon>
        <taxon>Burkholderiaceae</taxon>
        <taxon>Paraburkholderia</taxon>
    </lineage>
</organism>
<dbReference type="Proteomes" id="UP000673821">
    <property type="component" value="Unassembled WGS sequence"/>
</dbReference>
<evidence type="ECO:0000259" key="2">
    <source>
        <dbReference type="Pfam" id="PF00899"/>
    </source>
</evidence>
<dbReference type="Gene3D" id="3.40.50.720">
    <property type="entry name" value="NAD(P)-binding Rossmann-like Domain"/>
    <property type="match status" value="1"/>
</dbReference>
<dbReference type="InterPro" id="IPR000594">
    <property type="entry name" value="ThiF_NAD_FAD-bd"/>
</dbReference>
<feature type="compositionally biased region" description="Polar residues" evidence="1">
    <location>
        <begin position="78"/>
        <end position="96"/>
    </location>
</feature>
<feature type="region of interest" description="Disordered" evidence="1">
    <location>
        <begin position="78"/>
        <end position="97"/>
    </location>
</feature>
<evidence type="ECO:0000313" key="3">
    <source>
        <dbReference type="EMBL" id="CAE6758928.1"/>
    </source>
</evidence>
<dbReference type="Pfam" id="PF00899">
    <property type="entry name" value="ThiF"/>
    <property type="match status" value="1"/>
</dbReference>
<evidence type="ECO:0000256" key="1">
    <source>
        <dbReference type="SAM" id="MobiDB-lite"/>
    </source>
</evidence>
<dbReference type="PANTHER" id="PTHR43267">
    <property type="entry name" value="TRNA THREONYLCARBAMOYLADENOSINE DEHYDRATASE"/>
    <property type="match status" value="1"/>
</dbReference>
<dbReference type="EMBL" id="CAJNBH010000009">
    <property type="protein sequence ID" value="CAE6758928.1"/>
    <property type="molecule type" value="Genomic_DNA"/>
</dbReference>
<dbReference type="InterPro" id="IPR035985">
    <property type="entry name" value="Ubiquitin-activating_enz"/>
</dbReference>
<dbReference type="CDD" id="cd00755">
    <property type="entry name" value="YgdL_like"/>
    <property type="match status" value="1"/>
</dbReference>
<keyword evidence="4" id="KW-1185">Reference proteome</keyword>
<reference evidence="3 4" key="1">
    <citation type="submission" date="2021-02" db="EMBL/GenBank/DDBJ databases">
        <authorList>
            <person name="Vanwijnsberghe S."/>
        </authorList>
    </citation>
    <scope>NUCLEOTIDE SEQUENCE [LARGE SCALE GENOMIC DNA]</scope>
    <source>
        <strain evidence="3 4">R-69776</strain>
    </source>
</reference>
<dbReference type="SUPFAM" id="SSF69572">
    <property type="entry name" value="Activating enzymes of the ubiquitin-like proteins"/>
    <property type="match status" value="1"/>
</dbReference>
<dbReference type="NCBIfam" id="NF011696">
    <property type="entry name" value="PRK15116.1"/>
    <property type="match status" value="1"/>
</dbReference>
<sequence>MRTLQSNQYSQGLKFLPASRSRPAALCGYARYNVSGHSCLQVGVAIWIVAIRQNTGCERLSVPERFLPLHVLPALNESSTMSSPTAQSDLTTSLDGSETADRARRFGGIARLYGAPALAAFEGAHVAVIGIGGVGSWVAEALARSAVGTLTLIDLDNVAESNTNRQIHALDGNYGKPKVEAMAERIAAINPFCDVRLIEDFVEPDNFAATLGGGFDYVIDAIDSVRTKTALIAWCVEKKQPLITVGGAGGQLDPTRIRIDDLALTIQDPLLSKVRGQLRKLHGFPRGPKAKFKVSAVYSDEPLIYPEAAVCDIDEEAEHVTTSPGHTGPVGLNCAGFGSSVCVTASFGFAAAAHVLRALAEQARLVRRT</sequence>
<evidence type="ECO:0000313" key="4">
    <source>
        <dbReference type="Proteomes" id="UP000673821"/>
    </source>
</evidence>
<dbReference type="InterPro" id="IPR045886">
    <property type="entry name" value="ThiF/MoeB/HesA"/>
</dbReference>
<dbReference type="PANTHER" id="PTHR43267:SF1">
    <property type="entry name" value="TRNA THREONYLCARBAMOYLADENOSINE DEHYDRATASE"/>
    <property type="match status" value="1"/>
</dbReference>
<protein>
    <recommendedName>
        <fullName evidence="2">THIF-type NAD/FAD binding fold domain-containing protein</fullName>
    </recommendedName>
</protein>
<proteinExistence type="predicted"/>
<accession>A0ABM8RL19</accession>
<gene>
    <name evidence="3" type="ORF">R69776_03273</name>
</gene>
<comment type="caution">
    <text evidence="3">The sequence shown here is derived from an EMBL/GenBank/DDBJ whole genome shotgun (WGS) entry which is preliminary data.</text>
</comment>
<feature type="domain" description="THIF-type NAD/FAD binding fold" evidence="2">
    <location>
        <begin position="112"/>
        <end position="256"/>
    </location>
</feature>